<organism evidence="6 7">
    <name type="scientific">Ilyobacter polytropus (strain ATCC 51220 / DSM 2926 / LMG 16218 / CuHBu1)</name>
    <dbReference type="NCBI Taxonomy" id="572544"/>
    <lineage>
        <taxon>Bacteria</taxon>
        <taxon>Fusobacteriati</taxon>
        <taxon>Fusobacteriota</taxon>
        <taxon>Fusobacteriia</taxon>
        <taxon>Fusobacteriales</taxon>
        <taxon>Fusobacteriaceae</taxon>
        <taxon>Ilyobacter</taxon>
    </lineage>
</organism>
<dbReference type="PANTHER" id="PTHR13799">
    <property type="entry name" value="NGG1 INTERACTING FACTOR 3"/>
    <property type="match status" value="1"/>
</dbReference>
<dbReference type="GO" id="GO:0046872">
    <property type="term" value="F:metal ion binding"/>
    <property type="evidence" value="ECO:0007669"/>
    <property type="project" value="UniProtKB-UniRule"/>
</dbReference>
<dbReference type="SUPFAM" id="SSF102705">
    <property type="entry name" value="NIF3 (NGG1p interacting factor 3)-like"/>
    <property type="match status" value="1"/>
</dbReference>
<dbReference type="PIRSF" id="PIRSF037489">
    <property type="entry name" value="UCP037489_NIF3_YqfO"/>
    <property type="match status" value="1"/>
</dbReference>
<reference evidence="6 7" key="1">
    <citation type="journal article" date="2010" name="Stand. Genomic Sci.">
        <title>Complete genome sequence of Ilyobacter polytropus type strain (CuHbu1).</title>
        <authorList>
            <person name="Sikorski J."/>
            <person name="Chertkov O."/>
            <person name="Lapidus A."/>
            <person name="Nolan M."/>
            <person name="Lucas S."/>
            <person name="Del Rio T.G."/>
            <person name="Tice H."/>
            <person name="Cheng J.F."/>
            <person name="Tapia R."/>
            <person name="Han C."/>
            <person name="Goodwin L."/>
            <person name="Pitluck S."/>
            <person name="Liolios K."/>
            <person name="Ivanova N."/>
            <person name="Mavromatis K."/>
            <person name="Mikhailova N."/>
            <person name="Pati A."/>
            <person name="Chen A."/>
            <person name="Palaniappan K."/>
            <person name="Land M."/>
            <person name="Hauser L."/>
            <person name="Chang Y.J."/>
            <person name="Jeffries C.D."/>
            <person name="Brambilla E."/>
            <person name="Yasawong M."/>
            <person name="Rohde M."/>
            <person name="Pukall R."/>
            <person name="Spring S."/>
            <person name="Goker M."/>
            <person name="Woyke T."/>
            <person name="Bristow J."/>
            <person name="Eisen J.A."/>
            <person name="Markowitz V."/>
            <person name="Hugenholtz P."/>
            <person name="Kyrpides N.C."/>
            <person name="Klenk H.P."/>
        </authorList>
    </citation>
    <scope>NUCLEOTIDE SEQUENCE [LARGE SCALE GENOMIC DNA]</scope>
    <source>
        <strain evidence="7">ATCC 51220 / DSM 2926 / LMG 16218 / CuHBu1</strain>
    </source>
</reference>
<dbReference type="FunFam" id="3.40.1390.30:FF:000001">
    <property type="entry name" value="GTP cyclohydrolase 1 type 2"/>
    <property type="match status" value="1"/>
</dbReference>
<accession>E3H883</accession>
<dbReference type="Gene3D" id="3.40.1390.30">
    <property type="entry name" value="NIF3 (NGG1p interacting factor 3)-like"/>
    <property type="match status" value="2"/>
</dbReference>
<protein>
    <recommendedName>
        <fullName evidence="2 4">GTP cyclohydrolase 1 type 2 homolog</fullName>
    </recommendedName>
</protein>
<feature type="binding site" evidence="5">
    <location>
        <position position="324"/>
    </location>
    <ligand>
        <name>a divalent metal cation</name>
        <dbReference type="ChEBI" id="CHEBI:60240"/>
        <label>1</label>
    </ligand>
</feature>
<evidence type="ECO:0000256" key="5">
    <source>
        <dbReference type="PIRSR" id="PIRSR602678-1"/>
    </source>
</evidence>
<evidence type="ECO:0000313" key="6">
    <source>
        <dbReference type="EMBL" id="ADO81979.1"/>
    </source>
</evidence>
<dbReference type="PANTHER" id="PTHR13799:SF14">
    <property type="entry name" value="GTP CYCLOHYDROLASE 1 TYPE 2 HOMOLOG"/>
    <property type="match status" value="1"/>
</dbReference>
<dbReference type="NCBIfam" id="TIGR00486">
    <property type="entry name" value="YbgI_SA1388"/>
    <property type="match status" value="1"/>
</dbReference>
<keyword evidence="7" id="KW-1185">Reference proteome</keyword>
<evidence type="ECO:0000256" key="1">
    <source>
        <dbReference type="ARBA" id="ARBA00006964"/>
    </source>
</evidence>
<dbReference type="eggNOG" id="COG0327">
    <property type="taxonomic scope" value="Bacteria"/>
</dbReference>
<evidence type="ECO:0000313" key="7">
    <source>
        <dbReference type="Proteomes" id="UP000006875"/>
    </source>
</evidence>
<feature type="binding site" evidence="5">
    <location>
        <position position="65"/>
    </location>
    <ligand>
        <name>a divalent metal cation</name>
        <dbReference type="ChEBI" id="CHEBI:60240"/>
        <label>1</label>
    </ligand>
</feature>
<evidence type="ECO:0000256" key="4">
    <source>
        <dbReference type="PIRNR" id="PIRNR037489"/>
    </source>
</evidence>
<dbReference type="KEGG" id="ipo:Ilyop_0190"/>
<dbReference type="GO" id="GO:0005737">
    <property type="term" value="C:cytoplasm"/>
    <property type="evidence" value="ECO:0007669"/>
    <property type="project" value="TreeGrafter"/>
</dbReference>
<dbReference type="HOGENOM" id="CLU_037423_2_1_0"/>
<feature type="binding site" evidence="5">
    <location>
        <position position="103"/>
    </location>
    <ligand>
        <name>a divalent metal cation</name>
        <dbReference type="ChEBI" id="CHEBI:60240"/>
        <label>1</label>
    </ligand>
</feature>
<dbReference type="STRING" id="572544.Ilyop_0190"/>
<dbReference type="RefSeq" id="WP_013386650.1">
    <property type="nucleotide sequence ID" value="NC_014632.1"/>
</dbReference>
<dbReference type="InterPro" id="IPR002678">
    <property type="entry name" value="DUF34/NIF3"/>
</dbReference>
<keyword evidence="3 4" id="KW-0479">Metal-binding</keyword>
<dbReference type="AlphaFoldDB" id="E3H883"/>
<feature type="binding site" evidence="5">
    <location>
        <position position="64"/>
    </location>
    <ligand>
        <name>a divalent metal cation</name>
        <dbReference type="ChEBI" id="CHEBI:60240"/>
        <label>2</label>
    </ligand>
</feature>
<dbReference type="Pfam" id="PF01784">
    <property type="entry name" value="DUF34_NIF3"/>
    <property type="match status" value="1"/>
</dbReference>
<dbReference type="InterPro" id="IPR036069">
    <property type="entry name" value="DUF34/NIF3_sf"/>
</dbReference>
<dbReference type="InterPro" id="IPR017221">
    <property type="entry name" value="DUF34/NIF3_bac"/>
</dbReference>
<dbReference type="Proteomes" id="UP000006875">
    <property type="component" value="Chromosome"/>
</dbReference>
<comment type="similarity">
    <text evidence="1 4">Belongs to the GTP cyclohydrolase I type 2/NIF3 family.</text>
</comment>
<evidence type="ECO:0000256" key="2">
    <source>
        <dbReference type="ARBA" id="ARBA00022112"/>
    </source>
</evidence>
<sequence>MRLSEITKKLEKAFPKDIAESWDNVGLLVGEKNKDIKKIQISLDATEKVIEEAVKNNADLIITHHPLIFSPLKAINDSTLLGKKIMKLIKNDIALYSMHTNLDSAENGLNKYVAEIIGARESKIIAENYRDVYKLAVYVPKENHKEVLKKVQETGVSLEGYDDVSYSTECIERYRISGEDNAHTVDNIKVEVIGEKGKMFQLLNEIRKIHPYDQVPYEIFSVENRYLKGGIGRVFSLEKPVLFKEYVNLVKEKLSIENLRIVAENEEKSVKKVAVVNGSGMSFFKKIKKLGVDVFVTGDIKYHEALDAAEEGLNLIDLGHYESEHFFNRLVVRELIELTDVETYIMNEKPIFKYR</sequence>
<evidence type="ECO:0000256" key="3">
    <source>
        <dbReference type="ARBA" id="ARBA00022723"/>
    </source>
</evidence>
<gene>
    <name evidence="6" type="ordered locus">Ilyop_0190</name>
</gene>
<feature type="binding site" evidence="5">
    <location>
        <position position="320"/>
    </location>
    <ligand>
        <name>a divalent metal cation</name>
        <dbReference type="ChEBI" id="CHEBI:60240"/>
        <label>1</label>
    </ligand>
</feature>
<proteinExistence type="inferred from homology"/>
<name>E3H883_ILYPC</name>
<dbReference type="EMBL" id="CP002281">
    <property type="protein sequence ID" value="ADO81979.1"/>
    <property type="molecule type" value="Genomic_DNA"/>
</dbReference>